<dbReference type="RefSeq" id="WP_108906830.1">
    <property type="nucleotide sequence ID" value="NZ_CP029188.1"/>
</dbReference>
<dbReference type="Gene3D" id="3.40.50.620">
    <property type="entry name" value="HUPs"/>
    <property type="match status" value="2"/>
</dbReference>
<name>A0A2S1SUT4_9ACTN</name>
<keyword evidence="3" id="KW-1185">Reference proteome</keyword>
<proteinExistence type="predicted"/>
<organism evidence="2 3">
    <name type="scientific">Streptomyces tirandamycinicus</name>
    <dbReference type="NCBI Taxonomy" id="2174846"/>
    <lineage>
        <taxon>Bacteria</taxon>
        <taxon>Bacillati</taxon>
        <taxon>Actinomycetota</taxon>
        <taxon>Actinomycetes</taxon>
        <taxon>Kitasatosporales</taxon>
        <taxon>Streptomycetaceae</taxon>
        <taxon>Streptomyces</taxon>
    </lineage>
</organism>
<feature type="domain" description="UspA" evidence="1">
    <location>
        <begin position="162"/>
        <end position="292"/>
    </location>
</feature>
<dbReference type="InterPro" id="IPR006016">
    <property type="entry name" value="UspA"/>
</dbReference>
<dbReference type="InterPro" id="IPR014729">
    <property type="entry name" value="Rossmann-like_a/b/a_fold"/>
</dbReference>
<dbReference type="PANTHER" id="PTHR46553">
    <property type="entry name" value="ADENINE NUCLEOTIDE ALPHA HYDROLASES-LIKE SUPERFAMILY PROTEIN"/>
    <property type="match status" value="1"/>
</dbReference>
<dbReference type="SUPFAM" id="SSF52402">
    <property type="entry name" value="Adenine nucleotide alpha hydrolases-like"/>
    <property type="match status" value="2"/>
</dbReference>
<sequence length="294" mass="31175">MNDGASSGTGKGEVIVGLDPRDRSRAAVAWAAAEARLRRLPLRLVVSVPWLVDTRHLGDEPQRTTLRRQAGQELESAAAWVEAEYALPEVIMEVYDGSPVAALTSGSRHAQSVVVGSRDLSRLQEVLGSDSVVVPLAARAQCPVVVVREPPTARTARTSRPRLVVGIDADSPSSPALEFAFGEAALRGAALNAVSVGRPPLLPLARRRQRAEERRHGALARAVAECSSGFPGVHVELEVPTGDPVEELVRASRTALALVVGRSRRHAGTGGRLGRVVHGLLHRAGCPVVVVPPR</sequence>
<evidence type="ECO:0000313" key="3">
    <source>
        <dbReference type="Proteomes" id="UP000244900"/>
    </source>
</evidence>
<gene>
    <name evidence="2" type="ORF">DDW44_15705</name>
</gene>
<dbReference type="KEGG" id="stir:DDW44_15705"/>
<dbReference type="AlphaFoldDB" id="A0A2S1SUT4"/>
<evidence type="ECO:0000259" key="1">
    <source>
        <dbReference type="Pfam" id="PF00582"/>
    </source>
</evidence>
<dbReference type="CDD" id="cd00293">
    <property type="entry name" value="USP-like"/>
    <property type="match status" value="1"/>
</dbReference>
<dbReference type="PANTHER" id="PTHR46553:SF3">
    <property type="entry name" value="ADENINE NUCLEOTIDE ALPHA HYDROLASES-LIKE SUPERFAMILY PROTEIN"/>
    <property type="match status" value="1"/>
</dbReference>
<dbReference type="EMBL" id="CP029188">
    <property type="protein sequence ID" value="AWI30057.1"/>
    <property type="molecule type" value="Genomic_DNA"/>
</dbReference>
<feature type="domain" description="UspA" evidence="1">
    <location>
        <begin position="14"/>
        <end position="148"/>
    </location>
</feature>
<dbReference type="Proteomes" id="UP000244900">
    <property type="component" value="Chromosome"/>
</dbReference>
<reference evidence="2 3" key="1">
    <citation type="submission" date="2018-05" db="EMBL/GenBank/DDBJ databases">
        <title>Complete genome sequence of sponge-derived Streptomyces sp. HNM0039.</title>
        <authorList>
            <person name="Huang X."/>
            <person name="Zhou S."/>
        </authorList>
    </citation>
    <scope>NUCLEOTIDE SEQUENCE [LARGE SCALE GENOMIC DNA]</scope>
    <source>
        <strain evidence="2 3">HNM0039</strain>
    </source>
</reference>
<dbReference type="OrthoDB" id="3404132at2"/>
<protein>
    <submittedName>
        <fullName evidence="2">Universal stress protein</fullName>
    </submittedName>
</protein>
<dbReference type="Pfam" id="PF00582">
    <property type="entry name" value="Usp"/>
    <property type="match status" value="2"/>
</dbReference>
<accession>A0A2S1SUT4</accession>
<evidence type="ECO:0000313" key="2">
    <source>
        <dbReference type="EMBL" id="AWI30057.1"/>
    </source>
</evidence>